<dbReference type="KEGG" id="xba:C7S18_13910"/>
<feature type="transmembrane region" description="Helical" evidence="1">
    <location>
        <begin position="31"/>
        <end position="48"/>
    </location>
</feature>
<protein>
    <submittedName>
        <fullName evidence="3">Uncharacterized protein</fullName>
    </submittedName>
</protein>
<proteinExistence type="predicted"/>
<evidence type="ECO:0000313" key="4">
    <source>
        <dbReference type="Proteomes" id="UP000241074"/>
    </source>
</evidence>
<feature type="signal peptide" evidence="2">
    <location>
        <begin position="1"/>
        <end position="21"/>
    </location>
</feature>
<accession>A0A2P1PTQ3</accession>
<evidence type="ECO:0000313" key="3">
    <source>
        <dbReference type="EMBL" id="AVP98219.1"/>
    </source>
</evidence>
<gene>
    <name evidence="3" type="ORF">C7S18_13910</name>
</gene>
<name>A0A2P1PTQ3_9GAMM</name>
<organism evidence="3 4">
    <name type="scientific">Ahniella affigens</name>
    <dbReference type="NCBI Taxonomy" id="2021234"/>
    <lineage>
        <taxon>Bacteria</taxon>
        <taxon>Pseudomonadati</taxon>
        <taxon>Pseudomonadota</taxon>
        <taxon>Gammaproteobacteria</taxon>
        <taxon>Lysobacterales</taxon>
        <taxon>Rhodanobacteraceae</taxon>
        <taxon>Ahniella</taxon>
    </lineage>
</organism>
<reference evidence="3 4" key="1">
    <citation type="submission" date="2018-03" db="EMBL/GenBank/DDBJ databases">
        <title>Ahniella affigens gen. nov., sp. nov., a gammaproteobacterium isolated from sandy soil near a stream.</title>
        <authorList>
            <person name="Ko Y."/>
            <person name="Kim J.-H."/>
        </authorList>
    </citation>
    <scope>NUCLEOTIDE SEQUENCE [LARGE SCALE GENOMIC DNA]</scope>
    <source>
        <strain evidence="3 4">D13</strain>
    </source>
</reference>
<keyword evidence="1" id="KW-0472">Membrane</keyword>
<reference evidence="3 4" key="2">
    <citation type="submission" date="2018-03" db="EMBL/GenBank/DDBJ databases">
        <authorList>
            <person name="Keele B.F."/>
        </authorList>
    </citation>
    <scope>NUCLEOTIDE SEQUENCE [LARGE SCALE GENOMIC DNA]</scope>
    <source>
        <strain evidence="3 4">D13</strain>
    </source>
</reference>
<keyword evidence="4" id="KW-1185">Reference proteome</keyword>
<evidence type="ECO:0000256" key="1">
    <source>
        <dbReference type="SAM" id="Phobius"/>
    </source>
</evidence>
<sequence length="239" mass="27029">MFAAVLAVFAFVQTGSSPHLAQLSKTWNDAWSPVIGVATLIVAIFVWISELKEDWRESLPWKLSVRFVHAFPLPIELDPEQKEKPEKRDILVCRYASLSSLEDARNLAQQIGQQMGGMKHLSFNAAAIISDIKEIEQDANGAYFRHVCLEFTLHKIPDICIYSEQIESMIHADNSSEVQLAPTQPAEATAPAVAKKQKPVKPEFLPMPNDVKDGQAYLIWEPRLERIEMKFHQKPEARP</sequence>
<keyword evidence="2" id="KW-0732">Signal</keyword>
<keyword evidence="1" id="KW-0812">Transmembrane</keyword>
<feature type="chain" id="PRO_5015168022" evidence="2">
    <location>
        <begin position="22"/>
        <end position="239"/>
    </location>
</feature>
<evidence type="ECO:0000256" key="2">
    <source>
        <dbReference type="SAM" id="SignalP"/>
    </source>
</evidence>
<dbReference type="Proteomes" id="UP000241074">
    <property type="component" value="Chromosome"/>
</dbReference>
<keyword evidence="1" id="KW-1133">Transmembrane helix</keyword>
<dbReference type="AlphaFoldDB" id="A0A2P1PTQ3"/>
<dbReference type="EMBL" id="CP027860">
    <property type="protein sequence ID" value="AVP98219.1"/>
    <property type="molecule type" value="Genomic_DNA"/>
</dbReference>